<dbReference type="GO" id="GO:0003677">
    <property type="term" value="F:DNA binding"/>
    <property type="evidence" value="ECO:0007669"/>
    <property type="project" value="UniProtKB-KW"/>
</dbReference>
<evidence type="ECO:0000313" key="4">
    <source>
        <dbReference type="Proteomes" id="UP001061282"/>
    </source>
</evidence>
<dbReference type="InterPro" id="IPR016032">
    <property type="entry name" value="Sig_transdc_resp-reg_C-effctor"/>
</dbReference>
<sequence>MRISVRRYRRRRTGSDSIGFAQTHFNAPFFDRLVYLSQSINQHRKTDAPWIVLVTGDHYLRIGLQASPSPLNHCSHFDTLAPALSAVQQWPSARLVVDMACQSQSLTETLDSLRRQRLYPPYTPVNVLIRADDYDLRLFCKAAGPFNVIERQSSAALLQQMLSHNSHPVAAGREWFTREEWAILRLVLSGESLRNIARLRDRPYSCVVYRVGRIVDKLGLHHRQALLHLLNRLSDY</sequence>
<protein>
    <submittedName>
        <fullName evidence="3">DNA-binding response regulator</fullName>
    </submittedName>
</protein>
<dbReference type="SMART" id="SM00421">
    <property type="entry name" value="HTH_LUXR"/>
    <property type="match status" value="1"/>
</dbReference>
<proteinExistence type="predicted"/>
<gene>
    <name evidence="3" type="ORF">M8013_10825</name>
</gene>
<feature type="domain" description="HTH luxR-type" evidence="2">
    <location>
        <begin position="173"/>
        <end position="230"/>
    </location>
</feature>
<dbReference type="GO" id="GO:0006355">
    <property type="term" value="P:regulation of DNA-templated transcription"/>
    <property type="evidence" value="ECO:0007669"/>
    <property type="project" value="InterPro"/>
</dbReference>
<evidence type="ECO:0000256" key="1">
    <source>
        <dbReference type="ARBA" id="ARBA00023125"/>
    </source>
</evidence>
<name>A0A9J6QET9_9ENTR</name>
<dbReference type="SUPFAM" id="SSF46894">
    <property type="entry name" value="C-terminal effector domain of the bipartite response regulators"/>
    <property type="match status" value="1"/>
</dbReference>
<dbReference type="RefSeq" id="WP_271267809.1">
    <property type="nucleotide sequence ID" value="NZ_JAMGZJ010000074.1"/>
</dbReference>
<organism evidence="3 4">
    <name type="scientific">Silvania confinis</name>
    <dbReference type="NCBI Taxonomy" id="2926470"/>
    <lineage>
        <taxon>Bacteria</taxon>
        <taxon>Pseudomonadati</taxon>
        <taxon>Pseudomonadota</taxon>
        <taxon>Gammaproteobacteria</taxon>
        <taxon>Enterobacterales</taxon>
        <taxon>Enterobacteriaceae</taxon>
        <taxon>Silvania</taxon>
    </lineage>
</organism>
<accession>A0A9J6QET9</accession>
<dbReference type="AlphaFoldDB" id="A0A9J6QET9"/>
<comment type="caution">
    <text evidence="3">The sequence shown here is derived from an EMBL/GenBank/DDBJ whole genome shotgun (WGS) entry which is preliminary data.</text>
</comment>
<reference evidence="3" key="1">
    <citation type="submission" date="2022-05" db="EMBL/GenBank/DDBJ databases">
        <title>Description of a novel species of Leclercia; Leclercia tamurae and the Proposal for a Novel Genus Silvania gen. nov. Containing Two Novel Species Silvania hatchlandensis sp. nov. and Silvania confinis sp. nov. Isolated from the Rhizosphere of Oak.</title>
        <authorList>
            <person name="Maddock D.W."/>
            <person name="Brady C.L."/>
            <person name="Denman S."/>
            <person name="Arnold D."/>
        </authorList>
    </citation>
    <scope>NUCLEOTIDE SEQUENCE</scope>
    <source>
        <strain evidence="3">H4N4</strain>
    </source>
</reference>
<dbReference type="EMBL" id="JAMGZJ010000074">
    <property type="protein sequence ID" value="MCU6669244.1"/>
    <property type="molecule type" value="Genomic_DNA"/>
</dbReference>
<keyword evidence="4" id="KW-1185">Reference proteome</keyword>
<dbReference type="InterPro" id="IPR000792">
    <property type="entry name" value="Tscrpt_reg_LuxR_C"/>
</dbReference>
<dbReference type="Gene3D" id="1.10.10.10">
    <property type="entry name" value="Winged helix-like DNA-binding domain superfamily/Winged helix DNA-binding domain"/>
    <property type="match status" value="1"/>
</dbReference>
<dbReference type="InterPro" id="IPR036388">
    <property type="entry name" value="WH-like_DNA-bd_sf"/>
</dbReference>
<dbReference type="Proteomes" id="UP001061282">
    <property type="component" value="Unassembled WGS sequence"/>
</dbReference>
<keyword evidence="1 3" id="KW-0238">DNA-binding</keyword>
<evidence type="ECO:0000313" key="3">
    <source>
        <dbReference type="EMBL" id="MCU6669244.1"/>
    </source>
</evidence>
<evidence type="ECO:0000259" key="2">
    <source>
        <dbReference type="SMART" id="SM00421"/>
    </source>
</evidence>